<sequence length="124" mass="12583">MRAGPLTTSSGRSMAADPTGEMCKAAIGGSKSAAVLERSTPPPASAVRARDHPAAGERPRHPPPDALLVPPSPAPSPLSSPSSSRASTSSVASSDPRPHPPIPIGLADITTEAEHQRDPAFPES</sequence>
<evidence type="ECO:0000313" key="2">
    <source>
        <dbReference type="EMBL" id="KAG2655089.1"/>
    </source>
</evidence>
<evidence type="ECO:0000256" key="1">
    <source>
        <dbReference type="SAM" id="MobiDB-lite"/>
    </source>
</evidence>
<feature type="compositionally biased region" description="Polar residues" evidence="1">
    <location>
        <begin position="1"/>
        <end position="12"/>
    </location>
</feature>
<protein>
    <submittedName>
        <fullName evidence="2">Uncharacterized protein</fullName>
    </submittedName>
</protein>
<feature type="region of interest" description="Disordered" evidence="1">
    <location>
        <begin position="1"/>
        <end position="124"/>
    </location>
</feature>
<reference evidence="2" key="1">
    <citation type="submission" date="2020-05" db="EMBL/GenBank/DDBJ databases">
        <title>WGS assembly of Panicum virgatum.</title>
        <authorList>
            <person name="Lovell J.T."/>
            <person name="Jenkins J."/>
            <person name="Shu S."/>
            <person name="Juenger T.E."/>
            <person name="Schmutz J."/>
        </authorList>
    </citation>
    <scope>NUCLEOTIDE SEQUENCE</scope>
    <source>
        <strain evidence="2">AP13</strain>
    </source>
</reference>
<dbReference type="Proteomes" id="UP000823388">
    <property type="component" value="Chromosome 1N"/>
</dbReference>
<evidence type="ECO:0000313" key="3">
    <source>
        <dbReference type="Proteomes" id="UP000823388"/>
    </source>
</evidence>
<feature type="compositionally biased region" description="Basic and acidic residues" evidence="1">
    <location>
        <begin position="112"/>
        <end position="124"/>
    </location>
</feature>
<organism evidence="2 3">
    <name type="scientific">Panicum virgatum</name>
    <name type="common">Blackwell switchgrass</name>
    <dbReference type="NCBI Taxonomy" id="38727"/>
    <lineage>
        <taxon>Eukaryota</taxon>
        <taxon>Viridiplantae</taxon>
        <taxon>Streptophyta</taxon>
        <taxon>Embryophyta</taxon>
        <taxon>Tracheophyta</taxon>
        <taxon>Spermatophyta</taxon>
        <taxon>Magnoliopsida</taxon>
        <taxon>Liliopsida</taxon>
        <taxon>Poales</taxon>
        <taxon>Poaceae</taxon>
        <taxon>PACMAD clade</taxon>
        <taxon>Panicoideae</taxon>
        <taxon>Panicodae</taxon>
        <taxon>Paniceae</taxon>
        <taxon>Panicinae</taxon>
        <taxon>Panicum</taxon>
        <taxon>Panicum sect. Hiantes</taxon>
    </lineage>
</organism>
<accession>A0A8T0XI44</accession>
<dbReference type="EMBL" id="CM029038">
    <property type="protein sequence ID" value="KAG2655089.1"/>
    <property type="molecule type" value="Genomic_DNA"/>
</dbReference>
<feature type="compositionally biased region" description="Basic and acidic residues" evidence="1">
    <location>
        <begin position="48"/>
        <end position="63"/>
    </location>
</feature>
<comment type="caution">
    <text evidence="2">The sequence shown here is derived from an EMBL/GenBank/DDBJ whole genome shotgun (WGS) entry which is preliminary data.</text>
</comment>
<name>A0A8T0XI44_PANVG</name>
<gene>
    <name evidence="2" type="ORF">PVAP13_1NG552401</name>
</gene>
<proteinExistence type="predicted"/>
<dbReference type="AlphaFoldDB" id="A0A8T0XI44"/>
<keyword evidence="3" id="KW-1185">Reference proteome</keyword>
<feature type="compositionally biased region" description="Low complexity" evidence="1">
    <location>
        <begin position="79"/>
        <end position="95"/>
    </location>
</feature>